<dbReference type="AlphaFoldDB" id="A0A4S9WWY2"/>
<evidence type="ECO:0000313" key="1">
    <source>
        <dbReference type="EMBL" id="THZ70390.1"/>
    </source>
</evidence>
<comment type="caution">
    <text evidence="1">The sequence shown here is derived from an EMBL/GenBank/DDBJ whole genome shotgun (WGS) entry which is preliminary data.</text>
</comment>
<dbReference type="EMBL" id="QZBT01000379">
    <property type="protein sequence ID" value="THZ70390.1"/>
    <property type="molecule type" value="Genomic_DNA"/>
</dbReference>
<dbReference type="GO" id="GO:0003735">
    <property type="term" value="F:structural constituent of ribosome"/>
    <property type="evidence" value="ECO:0007669"/>
    <property type="project" value="InterPro"/>
</dbReference>
<protein>
    <submittedName>
        <fullName evidence="1">Uncharacterized protein</fullName>
    </submittedName>
</protein>
<evidence type="ECO:0000313" key="2">
    <source>
        <dbReference type="Proteomes" id="UP000310039"/>
    </source>
</evidence>
<dbReference type="GO" id="GO:0005840">
    <property type="term" value="C:ribosome"/>
    <property type="evidence" value="ECO:0007669"/>
    <property type="project" value="InterPro"/>
</dbReference>
<name>A0A4S9WWY2_AURPU</name>
<reference evidence="1 2" key="1">
    <citation type="submission" date="2018-10" db="EMBL/GenBank/DDBJ databases">
        <title>Fifty Aureobasidium pullulans genomes reveal a recombining polyextremotolerant generalist.</title>
        <authorList>
            <person name="Gostincar C."/>
            <person name="Turk M."/>
            <person name="Zajc J."/>
            <person name="Gunde-Cimerman N."/>
        </authorList>
    </citation>
    <scope>NUCLEOTIDE SEQUENCE [LARGE SCALE GENOMIC DNA]</scope>
    <source>
        <strain evidence="1 2">EXF-3403</strain>
    </source>
</reference>
<dbReference type="PROSITE" id="PS00732">
    <property type="entry name" value="RIBOSOMAL_S16"/>
    <property type="match status" value="1"/>
</dbReference>
<gene>
    <name evidence="1" type="ORF">D6C84_10442</name>
</gene>
<dbReference type="InterPro" id="IPR020592">
    <property type="entry name" value="Ribosomal_bS16_CS"/>
</dbReference>
<accession>A0A4S9WWY2</accession>
<proteinExistence type="predicted"/>
<sequence>MQRLSLRLSRMGAGQTRIPIYTRQLLQWEFTNVSKKTVPLQLIQTEHLLSYSLARVLM</sequence>
<dbReference type="GO" id="GO:0006412">
    <property type="term" value="P:translation"/>
    <property type="evidence" value="ECO:0007669"/>
    <property type="project" value="InterPro"/>
</dbReference>
<organism evidence="1 2">
    <name type="scientific">Aureobasidium pullulans</name>
    <name type="common">Black yeast</name>
    <name type="synonym">Pullularia pullulans</name>
    <dbReference type="NCBI Taxonomy" id="5580"/>
    <lineage>
        <taxon>Eukaryota</taxon>
        <taxon>Fungi</taxon>
        <taxon>Dikarya</taxon>
        <taxon>Ascomycota</taxon>
        <taxon>Pezizomycotina</taxon>
        <taxon>Dothideomycetes</taxon>
        <taxon>Dothideomycetidae</taxon>
        <taxon>Dothideales</taxon>
        <taxon>Saccotheciaceae</taxon>
        <taxon>Aureobasidium</taxon>
    </lineage>
</organism>
<dbReference type="Proteomes" id="UP000310039">
    <property type="component" value="Unassembled WGS sequence"/>
</dbReference>